<protein>
    <submittedName>
        <fullName evidence="2">Uncharacterized protein</fullName>
    </submittedName>
</protein>
<feature type="compositionally biased region" description="Polar residues" evidence="1">
    <location>
        <begin position="45"/>
        <end position="59"/>
    </location>
</feature>
<evidence type="ECO:0000313" key="2">
    <source>
        <dbReference type="EMBL" id="KAK5930602.1"/>
    </source>
</evidence>
<evidence type="ECO:0000256" key="1">
    <source>
        <dbReference type="SAM" id="MobiDB-lite"/>
    </source>
</evidence>
<organism evidence="2 3">
    <name type="scientific">Champsocephalus gunnari</name>
    <name type="common">Mackerel icefish</name>
    <dbReference type="NCBI Taxonomy" id="52237"/>
    <lineage>
        <taxon>Eukaryota</taxon>
        <taxon>Metazoa</taxon>
        <taxon>Chordata</taxon>
        <taxon>Craniata</taxon>
        <taxon>Vertebrata</taxon>
        <taxon>Euteleostomi</taxon>
        <taxon>Actinopterygii</taxon>
        <taxon>Neopterygii</taxon>
        <taxon>Teleostei</taxon>
        <taxon>Neoteleostei</taxon>
        <taxon>Acanthomorphata</taxon>
        <taxon>Eupercaria</taxon>
        <taxon>Perciformes</taxon>
        <taxon>Notothenioidei</taxon>
        <taxon>Channichthyidae</taxon>
        <taxon>Champsocephalus</taxon>
    </lineage>
</organism>
<dbReference type="EMBL" id="JAURVH010001516">
    <property type="protein sequence ID" value="KAK5930602.1"/>
    <property type="molecule type" value="Genomic_DNA"/>
</dbReference>
<gene>
    <name evidence="2" type="ORF">CgunFtcFv8_026824</name>
</gene>
<reference evidence="2 3" key="1">
    <citation type="journal article" date="2023" name="Mol. Biol. Evol.">
        <title>Genomics of Secondarily Temperate Adaptation in the Only Non-Antarctic Icefish.</title>
        <authorList>
            <person name="Rivera-Colon A.G."/>
            <person name="Rayamajhi N."/>
            <person name="Minhas B.F."/>
            <person name="Madrigal G."/>
            <person name="Bilyk K.T."/>
            <person name="Yoon V."/>
            <person name="Hune M."/>
            <person name="Gregory S."/>
            <person name="Cheng C.H.C."/>
            <person name="Catchen J.M."/>
        </authorList>
    </citation>
    <scope>NUCLEOTIDE SEQUENCE [LARGE SCALE GENOMIC DNA]</scope>
    <source>
        <tissue evidence="2">White muscle</tissue>
    </source>
</reference>
<proteinExistence type="predicted"/>
<comment type="caution">
    <text evidence="2">The sequence shown here is derived from an EMBL/GenBank/DDBJ whole genome shotgun (WGS) entry which is preliminary data.</text>
</comment>
<accession>A0AAN8DXL5</accession>
<name>A0AAN8DXL5_CHAGU</name>
<keyword evidence="3" id="KW-1185">Reference proteome</keyword>
<dbReference type="Proteomes" id="UP001331515">
    <property type="component" value="Unassembled WGS sequence"/>
</dbReference>
<feature type="region of interest" description="Disordered" evidence="1">
    <location>
        <begin position="23"/>
        <end position="59"/>
    </location>
</feature>
<sequence length="101" mass="11205">MISMKVTDDCGCILLDREGYKEQRRQQLAGSEASRPTSHLPPPLSTASMQYSSSANRQDSPQRCISLFFSSQSDPQPHRLVSARSDRSAAVKLCSDDQNMI</sequence>
<evidence type="ECO:0000313" key="3">
    <source>
        <dbReference type="Proteomes" id="UP001331515"/>
    </source>
</evidence>
<dbReference type="AlphaFoldDB" id="A0AAN8DXL5"/>
<feature type="compositionally biased region" description="Polar residues" evidence="1">
    <location>
        <begin position="26"/>
        <end position="37"/>
    </location>
</feature>